<organism evidence="7">
    <name type="scientific">Methylophaga aminisulfidivorans</name>
    <dbReference type="NCBI Taxonomy" id="230105"/>
    <lineage>
        <taxon>Bacteria</taxon>
        <taxon>Pseudomonadati</taxon>
        <taxon>Pseudomonadota</taxon>
        <taxon>Gammaproteobacteria</taxon>
        <taxon>Thiotrichales</taxon>
        <taxon>Piscirickettsiaceae</taxon>
        <taxon>Methylophaga</taxon>
    </lineage>
</organism>
<dbReference type="InterPro" id="IPR030374">
    <property type="entry name" value="PABS"/>
</dbReference>
<gene>
    <name evidence="7" type="ORF">ENI26_11675</name>
</gene>
<reference evidence="7" key="1">
    <citation type="journal article" date="2020" name="mSystems">
        <title>Genome- and Community-Level Interaction Insights into Carbon Utilization and Element Cycling Functions of Hydrothermarchaeota in Hydrothermal Sediment.</title>
        <authorList>
            <person name="Zhou Z."/>
            <person name="Liu Y."/>
            <person name="Xu W."/>
            <person name="Pan J."/>
            <person name="Luo Z.H."/>
            <person name="Li M."/>
        </authorList>
    </citation>
    <scope>NUCLEOTIDE SEQUENCE [LARGE SCALE GENOMIC DNA]</scope>
    <source>
        <strain evidence="7">HyVt-380</strain>
    </source>
</reference>
<keyword evidence="2 5" id="KW-0808">Transferase</keyword>
<evidence type="ECO:0000259" key="6">
    <source>
        <dbReference type="PROSITE" id="PS51006"/>
    </source>
</evidence>
<dbReference type="PANTHER" id="PTHR11558">
    <property type="entry name" value="SPERMIDINE/SPERMINE SYNTHASE"/>
    <property type="match status" value="1"/>
</dbReference>
<dbReference type="PROSITE" id="PS51006">
    <property type="entry name" value="PABS_2"/>
    <property type="match status" value="1"/>
</dbReference>
<evidence type="ECO:0000256" key="1">
    <source>
        <dbReference type="ARBA" id="ARBA00007867"/>
    </source>
</evidence>
<dbReference type="Gene3D" id="3.40.50.150">
    <property type="entry name" value="Vaccinia Virus protein VP39"/>
    <property type="match status" value="1"/>
</dbReference>
<dbReference type="InterPro" id="IPR029063">
    <property type="entry name" value="SAM-dependent_MTases_sf"/>
</dbReference>
<sequence>MRIYDGTLIHQSVTDEGIIEVVDSGNVRSLHFGTLPKQSAMRLNQPHHLELSYTQAMMGCLLLNPNPKRVCVIGLGGGSLVKFLLHHFPDCVIDVVEYRQDVVDVSQQFFNVPVYEPRLNIEIGDGYLYVKQRYFNSDISYDLILVDAYDHNGMAASVGVQSFFDACNGLLSDDGVMSVNLWGSERAAFSTTMERIRDSFDSAPMILPVENKGNVIALATAFYIESSILKQLRKQVDEMEMHYQINLPRYLQNLIRQNRNFIHRLFAI</sequence>
<dbReference type="Proteomes" id="UP000886384">
    <property type="component" value="Unassembled WGS sequence"/>
</dbReference>
<dbReference type="SUPFAM" id="SSF53335">
    <property type="entry name" value="S-adenosyl-L-methionine-dependent methyltransferases"/>
    <property type="match status" value="1"/>
</dbReference>
<dbReference type="Pfam" id="PF01564">
    <property type="entry name" value="Spermine_synth"/>
    <property type="match status" value="1"/>
</dbReference>
<comment type="caution">
    <text evidence="7">The sequence shown here is derived from an EMBL/GenBank/DDBJ whole genome shotgun (WGS) entry which is preliminary data.</text>
</comment>
<dbReference type="EMBL" id="DRHY01000264">
    <property type="protein sequence ID" value="HEC75009.1"/>
    <property type="molecule type" value="Genomic_DNA"/>
</dbReference>
<dbReference type="GO" id="GO:0005829">
    <property type="term" value="C:cytosol"/>
    <property type="evidence" value="ECO:0007669"/>
    <property type="project" value="TreeGrafter"/>
</dbReference>
<dbReference type="GO" id="GO:0008295">
    <property type="term" value="P:spermidine biosynthetic process"/>
    <property type="evidence" value="ECO:0007669"/>
    <property type="project" value="UniProtKB-KW"/>
</dbReference>
<keyword evidence="4 5" id="KW-0620">Polyamine biosynthesis</keyword>
<accession>A0A7C1ZV74</accession>
<name>A0A7C1ZV74_9GAMM</name>
<dbReference type="GO" id="GO:0004766">
    <property type="term" value="F:spermidine synthase activity"/>
    <property type="evidence" value="ECO:0007669"/>
    <property type="project" value="TreeGrafter"/>
</dbReference>
<feature type="active site" description="Proton acceptor" evidence="5">
    <location>
        <position position="147"/>
    </location>
</feature>
<dbReference type="InterPro" id="IPR001045">
    <property type="entry name" value="Spermi_synthase"/>
</dbReference>
<evidence type="ECO:0000256" key="3">
    <source>
        <dbReference type="ARBA" id="ARBA00023066"/>
    </source>
</evidence>
<evidence type="ECO:0000256" key="5">
    <source>
        <dbReference type="PROSITE-ProRule" id="PRU00354"/>
    </source>
</evidence>
<proteinExistence type="inferred from homology"/>
<keyword evidence="3" id="KW-0745">Spermidine biosynthesis</keyword>
<evidence type="ECO:0000313" key="7">
    <source>
        <dbReference type="EMBL" id="HEC75009.1"/>
    </source>
</evidence>
<evidence type="ECO:0000256" key="2">
    <source>
        <dbReference type="ARBA" id="ARBA00022679"/>
    </source>
</evidence>
<feature type="domain" description="PABS" evidence="6">
    <location>
        <begin position="1"/>
        <end position="227"/>
    </location>
</feature>
<dbReference type="PANTHER" id="PTHR11558:SF11">
    <property type="entry name" value="SPERMIDINE SYNTHASE"/>
    <property type="match status" value="1"/>
</dbReference>
<dbReference type="AlphaFoldDB" id="A0A7C1ZV74"/>
<evidence type="ECO:0000256" key="4">
    <source>
        <dbReference type="ARBA" id="ARBA00023115"/>
    </source>
</evidence>
<protein>
    <submittedName>
        <fullName evidence="7">Spermidine synthase</fullName>
    </submittedName>
</protein>
<comment type="similarity">
    <text evidence="1">Belongs to the spermidine/spermine synthase family.</text>
</comment>